<dbReference type="EMBL" id="CAFAAD010000054">
    <property type="protein sequence ID" value="CAB4791418.1"/>
    <property type="molecule type" value="Genomic_DNA"/>
</dbReference>
<evidence type="ECO:0000313" key="4">
    <source>
        <dbReference type="EMBL" id="CAB4370505.1"/>
    </source>
</evidence>
<accession>A0A6J5ZV42</accession>
<dbReference type="GO" id="GO:0019748">
    <property type="term" value="P:secondary metabolic process"/>
    <property type="evidence" value="ECO:0007669"/>
    <property type="project" value="TreeGrafter"/>
</dbReference>
<evidence type="ECO:0000313" key="7">
    <source>
        <dbReference type="EMBL" id="CAB4716314.1"/>
    </source>
</evidence>
<dbReference type="EMBL" id="CAFBRD010000101">
    <property type="protein sequence ID" value="CAB5078355.1"/>
    <property type="molecule type" value="Genomic_DNA"/>
</dbReference>
<dbReference type="Pfam" id="PF04909">
    <property type="entry name" value="Amidohydro_2"/>
    <property type="match status" value="1"/>
</dbReference>
<evidence type="ECO:0000313" key="8">
    <source>
        <dbReference type="EMBL" id="CAB4791418.1"/>
    </source>
</evidence>
<sequence>MTELGFPVFDCDNHYYEAIDAFTRHLDPRTASRTIEWCTINGRQYHVIGGKVSHAVVNPTFDPVALPGVLKDYFRGNPNNENPIELLKQREPIRPAYRDKDARIATLDDYGLEKCWLFPTLGMIYEEPLHQDPWAVMQVFTAFNRWMLEDWGFNHKDRIFTAPYISLVDVDWAVSELKFALDNGATTVVMRPAAPTTVDGQRSPADPMFDPFWGLANESGITVVAHAGDSGYNSHGYGEDNGFSAGFSQQSRPQPLRMATMFDRPIEDFLGSLVCDKMFDRFPNVRVASVENGSGFLRGLLKKLDNTAKKMPGWFQESPSETFRRQIWINPFWEDDVHEVVELMGSDRVIFGSDWPHIEGMPEPLDYVDELKEFSPEVQKLIMHDNVTELNTRRPA</sequence>
<dbReference type="PANTHER" id="PTHR21240:SF28">
    <property type="entry name" value="ISO-OROTATE DECARBOXYLASE (EUROFUNG)"/>
    <property type="match status" value="1"/>
</dbReference>
<evidence type="ECO:0000313" key="9">
    <source>
        <dbReference type="EMBL" id="CAB4791582.1"/>
    </source>
</evidence>
<protein>
    <submittedName>
        <fullName evidence="3">Unannotated protein</fullName>
    </submittedName>
</protein>
<dbReference type="InterPro" id="IPR032466">
    <property type="entry name" value="Metal_Hydrolase"/>
</dbReference>
<evidence type="ECO:0000313" key="5">
    <source>
        <dbReference type="EMBL" id="CAB4580167.1"/>
    </source>
</evidence>
<gene>
    <name evidence="5" type="ORF">UFOPK1762_00542</name>
    <name evidence="6" type="ORF">UFOPK1906_01247</name>
    <name evidence="7" type="ORF">UFOPK2624_01399</name>
    <name evidence="8" type="ORF">UFOPK2969_00856</name>
    <name evidence="9" type="ORF">UFOPK3010_00004</name>
    <name evidence="3" type="ORF">UFOPK3331_01400</name>
    <name evidence="4" type="ORF">UFOPK4201_00256</name>
    <name evidence="10" type="ORF">UFOPK4371_01502</name>
</gene>
<dbReference type="InterPro" id="IPR032465">
    <property type="entry name" value="ACMSD"/>
</dbReference>
<name>A0A6J5ZV42_9ZZZZ</name>
<dbReference type="EMBL" id="CAEUNJ010000007">
    <property type="protein sequence ID" value="CAB4370505.1"/>
    <property type="molecule type" value="Genomic_DNA"/>
</dbReference>
<keyword evidence="1" id="KW-0456">Lyase</keyword>
<dbReference type="GO" id="GO:0016787">
    <property type="term" value="F:hydrolase activity"/>
    <property type="evidence" value="ECO:0007669"/>
    <property type="project" value="InterPro"/>
</dbReference>
<dbReference type="InterPro" id="IPR006680">
    <property type="entry name" value="Amidohydro-rel"/>
</dbReference>
<dbReference type="EMBL" id="CAESAL010000057">
    <property type="protein sequence ID" value="CAB4344687.1"/>
    <property type="molecule type" value="Genomic_DNA"/>
</dbReference>
<dbReference type="SUPFAM" id="SSF51556">
    <property type="entry name" value="Metallo-dependent hydrolases"/>
    <property type="match status" value="1"/>
</dbReference>
<dbReference type="EMBL" id="CAEZTY010000013">
    <property type="protein sequence ID" value="CAB4580167.1"/>
    <property type="molecule type" value="Genomic_DNA"/>
</dbReference>
<evidence type="ECO:0000313" key="3">
    <source>
        <dbReference type="EMBL" id="CAB4344687.1"/>
    </source>
</evidence>
<dbReference type="EMBL" id="CAEZXY010000075">
    <property type="protein sequence ID" value="CAB4716314.1"/>
    <property type="molecule type" value="Genomic_DNA"/>
</dbReference>
<dbReference type="EMBL" id="CAEZVC010000080">
    <property type="protein sequence ID" value="CAB4627206.1"/>
    <property type="molecule type" value="Genomic_DNA"/>
</dbReference>
<dbReference type="PANTHER" id="PTHR21240">
    <property type="entry name" value="2-AMINO-3-CARBOXYLMUCONATE-6-SEMIALDEHYDE DECARBOXYLASE"/>
    <property type="match status" value="1"/>
</dbReference>
<proteinExistence type="predicted"/>
<evidence type="ECO:0000259" key="2">
    <source>
        <dbReference type="Pfam" id="PF04909"/>
    </source>
</evidence>
<feature type="domain" description="Amidohydrolase-related" evidence="2">
    <location>
        <begin position="103"/>
        <end position="386"/>
    </location>
</feature>
<dbReference type="EMBL" id="CAFAAM010000001">
    <property type="protein sequence ID" value="CAB4791582.1"/>
    <property type="molecule type" value="Genomic_DNA"/>
</dbReference>
<reference evidence="3" key="1">
    <citation type="submission" date="2020-05" db="EMBL/GenBank/DDBJ databases">
        <authorList>
            <person name="Chiriac C."/>
            <person name="Salcher M."/>
            <person name="Ghai R."/>
            <person name="Kavagutti S V."/>
        </authorList>
    </citation>
    <scope>NUCLEOTIDE SEQUENCE</scope>
</reference>
<organism evidence="3">
    <name type="scientific">freshwater metagenome</name>
    <dbReference type="NCBI Taxonomy" id="449393"/>
    <lineage>
        <taxon>unclassified sequences</taxon>
        <taxon>metagenomes</taxon>
        <taxon>ecological metagenomes</taxon>
    </lineage>
</organism>
<evidence type="ECO:0000256" key="1">
    <source>
        <dbReference type="ARBA" id="ARBA00023239"/>
    </source>
</evidence>
<dbReference type="Gene3D" id="3.20.20.140">
    <property type="entry name" value="Metal-dependent hydrolases"/>
    <property type="match status" value="1"/>
</dbReference>
<dbReference type="AlphaFoldDB" id="A0A6J5ZV42"/>
<evidence type="ECO:0000313" key="6">
    <source>
        <dbReference type="EMBL" id="CAB4627206.1"/>
    </source>
</evidence>
<evidence type="ECO:0000313" key="10">
    <source>
        <dbReference type="EMBL" id="CAB5078355.1"/>
    </source>
</evidence>
<dbReference type="GO" id="GO:0016831">
    <property type="term" value="F:carboxy-lyase activity"/>
    <property type="evidence" value="ECO:0007669"/>
    <property type="project" value="InterPro"/>
</dbReference>
<dbReference type="GO" id="GO:0005737">
    <property type="term" value="C:cytoplasm"/>
    <property type="evidence" value="ECO:0007669"/>
    <property type="project" value="TreeGrafter"/>
</dbReference>